<proteinExistence type="predicted"/>
<evidence type="ECO:0000256" key="3">
    <source>
        <dbReference type="ARBA" id="ARBA00022842"/>
    </source>
</evidence>
<evidence type="ECO:0000313" key="5">
    <source>
        <dbReference type="EMBL" id="MEE6261665.1"/>
    </source>
</evidence>
<evidence type="ECO:0000259" key="4">
    <source>
        <dbReference type="Pfam" id="PF01648"/>
    </source>
</evidence>
<dbReference type="NCBIfam" id="TIGR00556">
    <property type="entry name" value="pantethn_trn"/>
    <property type="match status" value="1"/>
</dbReference>
<evidence type="ECO:0000313" key="6">
    <source>
        <dbReference type="Proteomes" id="UP001332243"/>
    </source>
</evidence>
<accession>A0ABU7RZ29</accession>
<dbReference type="InterPro" id="IPR037143">
    <property type="entry name" value="4-PPantetheinyl_Trfase_dom_sf"/>
</dbReference>
<keyword evidence="3" id="KW-0460">Magnesium</keyword>
<name>A0ABU7RZ29_9ACTN</name>
<evidence type="ECO:0000256" key="2">
    <source>
        <dbReference type="ARBA" id="ARBA00022723"/>
    </source>
</evidence>
<dbReference type="Pfam" id="PF01648">
    <property type="entry name" value="ACPS"/>
    <property type="match status" value="1"/>
</dbReference>
<dbReference type="GO" id="GO:0016740">
    <property type="term" value="F:transferase activity"/>
    <property type="evidence" value="ECO:0007669"/>
    <property type="project" value="UniProtKB-KW"/>
</dbReference>
<keyword evidence="2" id="KW-0479">Metal-binding</keyword>
<sequence length="122" mass="12847">MRLGIDLLPLGALDRLSERPWFTRYAFADAEIEYAATLAPRRRREFLAGRFAAKEAVFKVLGTGLFGGIPPREIAVGRAPGGAPQVTLGGAAARLAARVGVTGLAVSITHTDDMVAAVAASW</sequence>
<keyword evidence="1 5" id="KW-0808">Transferase</keyword>
<comment type="caution">
    <text evidence="5">The sequence shown here is derived from an EMBL/GenBank/DDBJ whole genome shotgun (WGS) entry which is preliminary data.</text>
</comment>
<dbReference type="EMBL" id="JAZGQK010000021">
    <property type="protein sequence ID" value="MEE6261665.1"/>
    <property type="molecule type" value="Genomic_DNA"/>
</dbReference>
<dbReference type="SUPFAM" id="SSF56214">
    <property type="entry name" value="4'-phosphopantetheinyl transferase"/>
    <property type="match status" value="1"/>
</dbReference>
<feature type="domain" description="4'-phosphopantetheinyl transferase" evidence="4">
    <location>
        <begin position="3"/>
        <end position="103"/>
    </location>
</feature>
<evidence type="ECO:0000256" key="1">
    <source>
        <dbReference type="ARBA" id="ARBA00022679"/>
    </source>
</evidence>
<dbReference type="RefSeq" id="WP_331216743.1">
    <property type="nucleotide sequence ID" value="NZ_JAZGQK010000021.1"/>
</dbReference>
<organism evidence="5 6">
    <name type="scientific">Plantactinospora sonchi</name>
    <dbReference type="NCBI Taxonomy" id="1544735"/>
    <lineage>
        <taxon>Bacteria</taxon>
        <taxon>Bacillati</taxon>
        <taxon>Actinomycetota</taxon>
        <taxon>Actinomycetes</taxon>
        <taxon>Micromonosporales</taxon>
        <taxon>Micromonosporaceae</taxon>
        <taxon>Plantactinospora</taxon>
    </lineage>
</organism>
<dbReference type="Gene3D" id="3.90.470.20">
    <property type="entry name" value="4'-phosphopantetheinyl transferase domain"/>
    <property type="match status" value="1"/>
</dbReference>
<dbReference type="InterPro" id="IPR004568">
    <property type="entry name" value="Ppantetheine-prot_Trfase_dom"/>
</dbReference>
<gene>
    <name evidence="5" type="ORF">V1633_24585</name>
</gene>
<reference evidence="5 6" key="1">
    <citation type="submission" date="2024-01" db="EMBL/GenBank/DDBJ databases">
        <title>Genome insights into Plantactinospora sonchi sp. nov.</title>
        <authorList>
            <person name="Wang L."/>
        </authorList>
    </citation>
    <scope>NUCLEOTIDE SEQUENCE [LARGE SCALE GENOMIC DNA]</scope>
    <source>
        <strain evidence="5 6">NEAU-QY2</strain>
    </source>
</reference>
<protein>
    <submittedName>
        <fullName evidence="5">4'-phosphopantetheinyl transferase superfamily protein</fullName>
    </submittedName>
</protein>
<keyword evidence="6" id="KW-1185">Reference proteome</keyword>
<dbReference type="Proteomes" id="UP001332243">
    <property type="component" value="Unassembled WGS sequence"/>
</dbReference>
<dbReference type="InterPro" id="IPR008278">
    <property type="entry name" value="4-PPantetheinyl_Trfase_dom"/>
</dbReference>